<sequence>MGVYTVPDARRQGISKAVFKRALEFSFDSAETEKKSCLVAILAREDNDVAIGMYERLGFSNLDYVQADGNALLYMFKARKDSAVESTSS</sequence>
<keyword evidence="2" id="KW-1185">Reference proteome</keyword>
<gene>
    <name evidence="1" type="ORF">NLG97_g11183</name>
</gene>
<accession>A0ACC1QCI2</accession>
<reference evidence="1" key="1">
    <citation type="submission" date="2022-07" db="EMBL/GenBank/DDBJ databases">
        <title>Genome Sequence of Lecanicillium saksenae.</title>
        <authorList>
            <person name="Buettner E."/>
        </authorList>
    </citation>
    <scope>NUCLEOTIDE SEQUENCE</scope>
    <source>
        <strain evidence="1">VT-O1</strain>
    </source>
</reference>
<comment type="caution">
    <text evidence="1">The sequence shown here is derived from an EMBL/GenBank/DDBJ whole genome shotgun (WGS) entry which is preliminary data.</text>
</comment>
<proteinExistence type="predicted"/>
<protein>
    <submittedName>
        <fullName evidence="1">Uncharacterized protein</fullName>
    </submittedName>
</protein>
<name>A0ACC1QCI2_9HYPO</name>
<evidence type="ECO:0000313" key="2">
    <source>
        <dbReference type="Proteomes" id="UP001148737"/>
    </source>
</evidence>
<evidence type="ECO:0000313" key="1">
    <source>
        <dbReference type="EMBL" id="KAJ3472216.1"/>
    </source>
</evidence>
<dbReference type="Proteomes" id="UP001148737">
    <property type="component" value="Unassembled WGS sequence"/>
</dbReference>
<dbReference type="EMBL" id="JANAKD010003345">
    <property type="protein sequence ID" value="KAJ3472216.1"/>
    <property type="molecule type" value="Genomic_DNA"/>
</dbReference>
<organism evidence="1 2">
    <name type="scientific">Lecanicillium saksenae</name>
    <dbReference type="NCBI Taxonomy" id="468837"/>
    <lineage>
        <taxon>Eukaryota</taxon>
        <taxon>Fungi</taxon>
        <taxon>Dikarya</taxon>
        <taxon>Ascomycota</taxon>
        <taxon>Pezizomycotina</taxon>
        <taxon>Sordariomycetes</taxon>
        <taxon>Hypocreomycetidae</taxon>
        <taxon>Hypocreales</taxon>
        <taxon>Cordycipitaceae</taxon>
        <taxon>Lecanicillium</taxon>
    </lineage>
</organism>